<evidence type="ECO:0000259" key="2">
    <source>
        <dbReference type="Pfam" id="PF00144"/>
    </source>
</evidence>
<sequence length="85" mass="9031">MQWNGALLCTGLLLFNAVAVADDDTAPVDAFVQAEASKVMQENHIAGLSIAVTRQGKQQFYTYGVASKATGQPVTRDALFELGSI</sequence>
<feature type="non-terminal residue" evidence="3">
    <location>
        <position position="85"/>
    </location>
</feature>
<dbReference type="EC" id="3.5.2.6" evidence="3"/>
<organism evidence="3 4">
    <name type="scientific">Pseudomonas syringae pv. pisi str. 1704B</name>
    <dbReference type="NCBI Taxonomy" id="629263"/>
    <lineage>
        <taxon>Bacteria</taxon>
        <taxon>Pseudomonadati</taxon>
        <taxon>Pseudomonadota</taxon>
        <taxon>Gammaproteobacteria</taxon>
        <taxon>Pseudomonadales</taxon>
        <taxon>Pseudomonadaceae</taxon>
        <taxon>Pseudomonas</taxon>
        <taxon>Pseudomonas syringae</taxon>
    </lineage>
</organism>
<evidence type="ECO:0000256" key="1">
    <source>
        <dbReference type="SAM" id="SignalP"/>
    </source>
</evidence>
<comment type="caution">
    <text evidence="3">The sequence shown here is derived from an EMBL/GenBank/DDBJ whole genome shotgun (WGS) entry which is preliminary data.</text>
</comment>
<evidence type="ECO:0000313" key="3">
    <source>
        <dbReference type="EMBL" id="EGH43794.1"/>
    </source>
</evidence>
<dbReference type="SUPFAM" id="SSF56601">
    <property type="entry name" value="beta-lactamase/transpeptidase-like"/>
    <property type="match status" value="1"/>
</dbReference>
<dbReference type="GO" id="GO:0004180">
    <property type="term" value="F:carboxypeptidase activity"/>
    <property type="evidence" value="ECO:0007669"/>
    <property type="project" value="UniProtKB-KW"/>
</dbReference>
<keyword evidence="4" id="KW-1185">Reference proteome</keyword>
<dbReference type="AlphaFoldDB" id="F3G9P4"/>
<keyword evidence="3" id="KW-0121">Carboxypeptidase</keyword>
<name>F3G9P4_PSESJ</name>
<gene>
    <name evidence="3" type="primary">ampC</name>
    <name evidence="3" type="ORF">PSYPI_15958</name>
</gene>
<dbReference type="EMBL" id="AEAI01000799">
    <property type="protein sequence ID" value="EGH43794.1"/>
    <property type="molecule type" value="Genomic_DNA"/>
</dbReference>
<keyword evidence="3" id="KW-0378">Hydrolase</keyword>
<feature type="chain" id="PRO_5003298688" evidence="1">
    <location>
        <begin position="22"/>
        <end position="85"/>
    </location>
</feature>
<dbReference type="InterPro" id="IPR012338">
    <property type="entry name" value="Beta-lactam/transpept-like"/>
</dbReference>
<dbReference type="Gene3D" id="3.40.710.10">
    <property type="entry name" value="DD-peptidase/beta-lactamase superfamily"/>
    <property type="match status" value="1"/>
</dbReference>
<dbReference type="Proteomes" id="UP000004986">
    <property type="component" value="Unassembled WGS sequence"/>
</dbReference>
<dbReference type="GO" id="GO:0008800">
    <property type="term" value="F:beta-lactamase activity"/>
    <property type="evidence" value="ECO:0007669"/>
    <property type="project" value="UniProtKB-EC"/>
</dbReference>
<proteinExistence type="predicted"/>
<dbReference type="Pfam" id="PF00144">
    <property type="entry name" value="Beta-lactamase"/>
    <property type="match status" value="1"/>
</dbReference>
<accession>F3G9P4</accession>
<protein>
    <submittedName>
        <fullName evidence="3">Beta-lactamase/D-alanine carboxypeptidase</fullName>
        <ecNumber evidence="3">3.5.2.6</ecNumber>
    </submittedName>
</protein>
<dbReference type="InterPro" id="IPR001466">
    <property type="entry name" value="Beta-lactam-related"/>
</dbReference>
<evidence type="ECO:0000313" key="4">
    <source>
        <dbReference type="Proteomes" id="UP000004986"/>
    </source>
</evidence>
<reference evidence="3 4" key="1">
    <citation type="journal article" date="2011" name="PLoS Pathog.">
        <title>Dynamic evolution of pathogenicity revealed by sequencing and comparative genomics of 19 Pseudomonas syringae isolates.</title>
        <authorList>
            <person name="Baltrus D.A."/>
            <person name="Nishimura M.T."/>
            <person name="Romanchuk A."/>
            <person name="Chang J.H."/>
            <person name="Mukhtar M.S."/>
            <person name="Cherkis K."/>
            <person name="Roach J."/>
            <person name="Grant S.R."/>
            <person name="Jones C.D."/>
            <person name="Dangl J.L."/>
        </authorList>
    </citation>
    <scope>NUCLEOTIDE SEQUENCE [LARGE SCALE GENOMIC DNA]</scope>
    <source>
        <strain evidence="3 4">1704B</strain>
    </source>
</reference>
<keyword evidence="3" id="KW-0645">Protease</keyword>
<feature type="domain" description="Beta-lactamase-related" evidence="2">
    <location>
        <begin position="36"/>
        <end position="85"/>
    </location>
</feature>
<feature type="signal peptide" evidence="1">
    <location>
        <begin position="1"/>
        <end position="21"/>
    </location>
</feature>
<keyword evidence="1" id="KW-0732">Signal</keyword>
<dbReference type="HOGENOM" id="CLU_2518021_0_0_6"/>